<feature type="transmembrane region" description="Helical" evidence="2">
    <location>
        <begin position="12"/>
        <end position="37"/>
    </location>
</feature>
<feature type="transmembrane region" description="Helical" evidence="2">
    <location>
        <begin position="174"/>
        <end position="202"/>
    </location>
</feature>
<keyword evidence="2" id="KW-0812">Transmembrane</keyword>
<dbReference type="Pfam" id="PF19877">
    <property type="entry name" value="DUF6350"/>
    <property type="match status" value="1"/>
</dbReference>
<dbReference type="Proteomes" id="UP000235050">
    <property type="component" value="Unassembled WGS sequence"/>
</dbReference>
<evidence type="ECO:0000313" key="4">
    <source>
        <dbReference type="Proteomes" id="UP000235050"/>
    </source>
</evidence>
<reference evidence="3 4" key="1">
    <citation type="submission" date="2017-07" db="EMBL/GenBank/DDBJ databases">
        <title>Bifidobacterium novel species.</title>
        <authorList>
            <person name="Lugli G.A."/>
            <person name="Milani C."/>
            <person name="Duranti S."/>
            <person name="Mangifesta M."/>
        </authorList>
    </citation>
    <scope>NUCLEOTIDE SEQUENCE [LARGE SCALE GENOMIC DNA]</scope>
    <source>
        <strain evidence="4">Uis1B</strain>
    </source>
</reference>
<feature type="transmembrane region" description="Helical" evidence="2">
    <location>
        <begin position="284"/>
        <end position="303"/>
    </location>
</feature>
<dbReference type="EMBL" id="NMWU01000021">
    <property type="protein sequence ID" value="PLS30942.1"/>
    <property type="molecule type" value="Genomic_DNA"/>
</dbReference>
<dbReference type="InterPro" id="IPR045931">
    <property type="entry name" value="DUF6350"/>
</dbReference>
<feature type="transmembrane region" description="Helical" evidence="2">
    <location>
        <begin position="331"/>
        <end position="353"/>
    </location>
</feature>
<comment type="caution">
    <text evidence="3">The sequence shown here is derived from an EMBL/GenBank/DDBJ whole genome shotgun (WGS) entry which is preliminary data.</text>
</comment>
<feature type="compositionally biased region" description="Polar residues" evidence="1">
    <location>
        <begin position="413"/>
        <end position="424"/>
    </location>
</feature>
<sequence>MNPRLRPFLVGIGSSLLSIGLYGIALSCYNALMLLLISMEEGGQGLTDFSMPLTKAVMLYSQGVGLQYPPLTLTVIPLGLTVLLIVLIRACSLRLGCSWQGYVGGLAAWLAVHAWIASTSSVGTLDSMGVIELKTSIVFSIGYLLAFLPETGLSGMRRDAVSRLDQSFRRTLRLGVIAFVLTIAFLVLVSLITVVSWAVLGWNDMIDMFPAIGMGHGSAVMTTIAYLIWLPNLMLWALSWVCGGAFSIGTSAVFSLWSGTGYDLPSVPLFALLPAPVDGEATRISLMLLPGVLTFIIGTWMMLSAKRFAVLRRDEDEDPTRLVSSRMLHRFAHPAIAFCAASVFIAIVIPLLMSLSNGSLGTGRLSHIGVDVAASTRAIARPCALGFLAAWMIPLIFVCGRCGIAALLSRRTGGNTDSVGNSSLRPAVDDMDNRDDIDHAAETDSSSAMNDPASEHNRIGASNDADLPSRSPRVPRTAQSSAPFTVDNRSLRTEKPKRARMVASGGSAENPTTKEDK</sequence>
<feature type="transmembrane region" description="Helical" evidence="2">
    <location>
        <begin position="136"/>
        <end position="153"/>
    </location>
</feature>
<keyword evidence="2" id="KW-0472">Membrane</keyword>
<feature type="transmembrane region" description="Helical" evidence="2">
    <location>
        <begin position="384"/>
        <end position="408"/>
    </location>
</feature>
<organism evidence="3 4">
    <name type="scientific">Bifidobacterium margollesii</name>
    <dbReference type="NCBI Taxonomy" id="2020964"/>
    <lineage>
        <taxon>Bacteria</taxon>
        <taxon>Bacillati</taxon>
        <taxon>Actinomycetota</taxon>
        <taxon>Actinomycetes</taxon>
        <taxon>Bifidobacteriales</taxon>
        <taxon>Bifidobacteriaceae</taxon>
        <taxon>Bifidobacterium</taxon>
    </lineage>
</organism>
<feature type="transmembrane region" description="Helical" evidence="2">
    <location>
        <begin position="208"/>
        <end position="228"/>
    </location>
</feature>
<feature type="region of interest" description="Disordered" evidence="1">
    <location>
        <begin position="413"/>
        <end position="517"/>
    </location>
</feature>
<evidence type="ECO:0000256" key="1">
    <source>
        <dbReference type="SAM" id="MobiDB-lite"/>
    </source>
</evidence>
<feature type="transmembrane region" description="Helical" evidence="2">
    <location>
        <begin position="99"/>
        <end position="116"/>
    </location>
</feature>
<keyword evidence="2" id="KW-1133">Transmembrane helix</keyword>
<dbReference type="PROSITE" id="PS51257">
    <property type="entry name" value="PROKAR_LIPOPROTEIN"/>
    <property type="match status" value="1"/>
</dbReference>
<evidence type="ECO:0000313" key="3">
    <source>
        <dbReference type="EMBL" id="PLS30942.1"/>
    </source>
</evidence>
<dbReference type="AlphaFoldDB" id="A0A2N5J9Q5"/>
<feature type="transmembrane region" description="Helical" evidence="2">
    <location>
        <begin position="68"/>
        <end position="87"/>
    </location>
</feature>
<gene>
    <name evidence="3" type="ORF">Uis1B_1232</name>
</gene>
<accession>A0A2N5J9Q5</accession>
<name>A0A2N5J9Q5_9BIFI</name>
<keyword evidence="4" id="KW-1185">Reference proteome</keyword>
<proteinExistence type="predicted"/>
<evidence type="ECO:0000256" key="2">
    <source>
        <dbReference type="SAM" id="Phobius"/>
    </source>
</evidence>
<protein>
    <submittedName>
        <fullName evidence="3">Uncharacterized protein</fullName>
    </submittedName>
</protein>
<feature type="transmembrane region" description="Helical" evidence="2">
    <location>
        <begin position="235"/>
        <end position="257"/>
    </location>
</feature>